<name>A0A9P9WMS8_9PEZI</name>
<dbReference type="Proteomes" id="UP000829685">
    <property type="component" value="Unassembled WGS sequence"/>
</dbReference>
<comment type="caution">
    <text evidence="3">The sequence shown here is derived from an EMBL/GenBank/DDBJ whole genome shotgun (WGS) entry which is preliminary data.</text>
</comment>
<reference evidence="3" key="1">
    <citation type="submission" date="2021-03" db="EMBL/GenBank/DDBJ databases">
        <title>Revisited historic fungal species revealed as producer of novel bioactive compounds through whole genome sequencing and comparative genomics.</title>
        <authorList>
            <person name="Vignolle G.A."/>
            <person name="Hochenegger N."/>
            <person name="Mach R.L."/>
            <person name="Mach-Aigner A.R."/>
            <person name="Javad Rahimi M."/>
            <person name="Salim K.A."/>
            <person name="Chan C.M."/>
            <person name="Lim L.B.L."/>
            <person name="Cai F."/>
            <person name="Druzhinina I.S."/>
            <person name="U'Ren J.M."/>
            <person name="Derntl C."/>
        </authorList>
    </citation>
    <scope>NUCLEOTIDE SEQUENCE</scope>
    <source>
        <strain evidence="3">TUCIM 5799</strain>
    </source>
</reference>
<evidence type="ECO:0000313" key="4">
    <source>
        <dbReference type="Proteomes" id="UP000829685"/>
    </source>
</evidence>
<dbReference type="EMBL" id="JAFIMR010000013">
    <property type="protein sequence ID" value="KAI1870952.1"/>
    <property type="molecule type" value="Genomic_DNA"/>
</dbReference>
<feature type="transmembrane region" description="Helical" evidence="2">
    <location>
        <begin position="868"/>
        <end position="891"/>
    </location>
</feature>
<protein>
    <submittedName>
        <fullName evidence="3">Uncharacterized protein</fullName>
    </submittedName>
</protein>
<keyword evidence="4" id="KW-1185">Reference proteome</keyword>
<keyword evidence="2" id="KW-0812">Transmembrane</keyword>
<feature type="transmembrane region" description="Helical" evidence="2">
    <location>
        <begin position="793"/>
        <end position="814"/>
    </location>
</feature>
<evidence type="ECO:0000256" key="1">
    <source>
        <dbReference type="SAM" id="MobiDB-lite"/>
    </source>
</evidence>
<dbReference type="AlphaFoldDB" id="A0A9P9WMS8"/>
<organism evidence="3 4">
    <name type="scientific">Neoarthrinium moseri</name>
    <dbReference type="NCBI Taxonomy" id="1658444"/>
    <lineage>
        <taxon>Eukaryota</taxon>
        <taxon>Fungi</taxon>
        <taxon>Dikarya</taxon>
        <taxon>Ascomycota</taxon>
        <taxon>Pezizomycotina</taxon>
        <taxon>Sordariomycetes</taxon>
        <taxon>Xylariomycetidae</taxon>
        <taxon>Amphisphaeriales</taxon>
        <taxon>Apiosporaceae</taxon>
        <taxon>Neoarthrinium</taxon>
    </lineage>
</organism>
<sequence>MAKRSFAHWDVWETLQGEWQAQRRGDLVKRQEYRGDLKTDVYNTFGANEGAAKEDYLEWLQKRRSDAWEEWRRLKKRIRDGKLDCHQQGDPEALLIAKYERYFAETPEAGAFWTEINSHFPNHIPPWNSRSGKDSAECDIDQNCRTCLDCKQTLPSVGESFHRLPSGCGICSAPVDKALLRAKKNSKEKIYICQECKTNLCISCGGPEADMPCSTCDRATDLPPKKLCPSKFWCWGCHKDLTERRNKKYRKDPARSDFRCDNCTTLHCLRCGKIHREDEGSTWTDQLQKYWYAVEDFIWPLPPRSIPWYARRAVRLGVKPLTMHDVYNPDNWYYEGDSEDDSDTSKRKARHGKIEKTIGPGSSGSAGSRTSSRSSQRLKIGPSQLNRISIDTSAYANMTDIDMATYNRQVYELAVKWAEKYFAMHGLRTRIEDEAWLQDLSPQFVQYANLVVHEDHQFGGYSQILNDKRNRKWLVVGILAQIIEKKIYTELLFGMTDEQRRLLDEQDAQLLGADGYARTKARSEYINAMLEKTPRNPEALPGRFWSAIDALAMSSAHIFMPLFNLTQQHTMDPALGECNPIDMVGELRKILAHAGFYHVFMRRSPTIYHILSATPGARMDYPIEGQADYELYRESKEKAEIDGKVWEAQEKARIDDAEHDPSYSKEDIAELKKEFRIASHYRLRGAKVKFAVWPMVTRYVPVNVGKPVVRDNSFIADRGRHRRNRVTQEEIEKGEGQRIVEIGKCVVVYYQGIIYQDPNAIREARDTIGLPLLAFVSRLKHHNLKRISDSWSWFWISLLSAMAATVVFGIGFWLTPDNNIHLPHLPDLSKLFHYTKNYLEDIERRTWLAFLAMALPASTWKFPGFRRLAVWGLVGLWSLSFLSSVAVPYAVTLIQPYIEPYGYWTINAFLNAMSWLHESPRLIGL</sequence>
<evidence type="ECO:0000313" key="3">
    <source>
        <dbReference type="EMBL" id="KAI1870952.1"/>
    </source>
</evidence>
<gene>
    <name evidence="3" type="ORF">JX265_005992</name>
</gene>
<keyword evidence="2" id="KW-0472">Membrane</keyword>
<accession>A0A9P9WMS8</accession>
<evidence type="ECO:0000256" key="2">
    <source>
        <dbReference type="SAM" id="Phobius"/>
    </source>
</evidence>
<feature type="region of interest" description="Disordered" evidence="1">
    <location>
        <begin position="337"/>
        <end position="379"/>
    </location>
</feature>
<proteinExistence type="predicted"/>
<keyword evidence="2" id="KW-1133">Transmembrane helix</keyword>
<feature type="compositionally biased region" description="Low complexity" evidence="1">
    <location>
        <begin position="363"/>
        <end position="377"/>
    </location>
</feature>